<organism evidence="5 6">
    <name type="scientific">Pseudocercospora fijiensis (strain CIRAD86)</name>
    <name type="common">Black leaf streak disease fungus</name>
    <name type="synonym">Mycosphaerella fijiensis</name>
    <dbReference type="NCBI Taxonomy" id="383855"/>
    <lineage>
        <taxon>Eukaryota</taxon>
        <taxon>Fungi</taxon>
        <taxon>Dikarya</taxon>
        <taxon>Ascomycota</taxon>
        <taxon>Pezizomycotina</taxon>
        <taxon>Dothideomycetes</taxon>
        <taxon>Dothideomycetidae</taxon>
        <taxon>Mycosphaerellales</taxon>
        <taxon>Mycosphaerellaceae</taxon>
        <taxon>Pseudocercospora</taxon>
    </lineage>
</organism>
<dbReference type="VEuPathDB" id="FungiDB:MYCFIDRAFT_100731"/>
<name>N1QBB1_PSEFD</name>
<evidence type="ECO:0000256" key="4">
    <source>
        <dbReference type="ARBA" id="ARBA00038314"/>
    </source>
</evidence>
<evidence type="ECO:0000256" key="1">
    <source>
        <dbReference type="ARBA" id="ARBA00005179"/>
    </source>
</evidence>
<dbReference type="GeneID" id="19329984"/>
<comment type="similarity">
    <text evidence="4">Belongs to the class I-like SAM-binding methyltransferase superfamily.</text>
</comment>
<dbReference type="Proteomes" id="UP000016932">
    <property type="component" value="Unassembled WGS sequence"/>
</dbReference>
<evidence type="ECO:0000256" key="2">
    <source>
        <dbReference type="ARBA" id="ARBA00022679"/>
    </source>
</evidence>
<protein>
    <recommendedName>
        <fullName evidence="7">Methyltransferase domain-containing protein</fullName>
    </recommendedName>
</protein>
<dbReference type="RefSeq" id="XP_007921466.1">
    <property type="nucleotide sequence ID" value="XM_007923275.1"/>
</dbReference>
<reference evidence="5 6" key="1">
    <citation type="journal article" date="2012" name="PLoS Pathog.">
        <title>Diverse lifestyles and strategies of plant pathogenesis encoded in the genomes of eighteen Dothideomycetes fungi.</title>
        <authorList>
            <person name="Ohm R.A."/>
            <person name="Feau N."/>
            <person name="Henrissat B."/>
            <person name="Schoch C.L."/>
            <person name="Horwitz B.A."/>
            <person name="Barry K.W."/>
            <person name="Condon B.J."/>
            <person name="Copeland A.C."/>
            <person name="Dhillon B."/>
            <person name="Glaser F."/>
            <person name="Hesse C.N."/>
            <person name="Kosti I."/>
            <person name="LaButti K."/>
            <person name="Lindquist E.A."/>
            <person name="Lucas S."/>
            <person name="Salamov A.A."/>
            <person name="Bradshaw R.E."/>
            <person name="Ciuffetti L."/>
            <person name="Hamelin R.C."/>
            <person name="Kema G.H.J."/>
            <person name="Lawrence C."/>
            <person name="Scott J.A."/>
            <person name="Spatafora J.W."/>
            <person name="Turgeon B.G."/>
            <person name="de Wit P.J.G.M."/>
            <person name="Zhong S."/>
            <person name="Goodwin S.B."/>
            <person name="Grigoriev I.V."/>
        </authorList>
    </citation>
    <scope>NUCLEOTIDE SEQUENCE [LARGE SCALE GENOMIC DNA]</scope>
    <source>
        <strain evidence="5 6">CIRAD86</strain>
    </source>
</reference>
<evidence type="ECO:0000256" key="3">
    <source>
        <dbReference type="ARBA" id="ARBA00022691"/>
    </source>
</evidence>
<proteinExistence type="inferred from homology"/>
<evidence type="ECO:0000313" key="6">
    <source>
        <dbReference type="Proteomes" id="UP000016932"/>
    </source>
</evidence>
<dbReference type="SUPFAM" id="SSF53335">
    <property type="entry name" value="S-adenosyl-L-methionine-dependent methyltransferases"/>
    <property type="match status" value="1"/>
</dbReference>
<dbReference type="eggNOG" id="ENOG502S0S9">
    <property type="taxonomic scope" value="Eukaryota"/>
</dbReference>
<evidence type="ECO:0000313" key="5">
    <source>
        <dbReference type="EMBL" id="EME88427.1"/>
    </source>
</evidence>
<dbReference type="KEGG" id="pfj:MYCFIDRAFT_100731"/>
<feature type="non-terminal residue" evidence="5">
    <location>
        <position position="230"/>
    </location>
</feature>
<dbReference type="PANTHER" id="PTHR35897:SF1">
    <property type="entry name" value="METHYLTRANSFERASE AUSD"/>
    <property type="match status" value="1"/>
</dbReference>
<feature type="non-terminal residue" evidence="5">
    <location>
        <position position="1"/>
    </location>
</feature>
<dbReference type="Gene3D" id="3.40.50.150">
    <property type="entry name" value="Vaccinia Virus protein VP39"/>
    <property type="match status" value="1"/>
</dbReference>
<gene>
    <name evidence="5" type="ORF">MYCFIDRAFT_100731</name>
</gene>
<evidence type="ECO:0008006" key="7">
    <source>
        <dbReference type="Google" id="ProtNLM"/>
    </source>
</evidence>
<keyword evidence="3" id="KW-0949">S-adenosyl-L-methionine</keyword>
<dbReference type="AlphaFoldDB" id="N1QBB1"/>
<accession>N1QBB1</accession>
<dbReference type="EMBL" id="KB446555">
    <property type="protein sequence ID" value="EME88427.1"/>
    <property type="molecule type" value="Genomic_DNA"/>
</dbReference>
<dbReference type="OrthoDB" id="3649322at2759"/>
<dbReference type="PANTHER" id="PTHR35897">
    <property type="entry name" value="METHYLTRANSFERASE AUSD"/>
    <property type="match status" value="1"/>
</dbReference>
<dbReference type="InterPro" id="IPR029063">
    <property type="entry name" value="SAM-dependent_MTases_sf"/>
</dbReference>
<comment type="pathway">
    <text evidence="1">Secondary metabolite biosynthesis.</text>
</comment>
<keyword evidence="2" id="KW-0808">Transferase</keyword>
<dbReference type="HOGENOM" id="CLU_051542_0_0_1"/>
<keyword evidence="6" id="KW-1185">Reference proteome</keyword>
<dbReference type="InterPro" id="IPR051654">
    <property type="entry name" value="Meroterpenoid_MTases"/>
</dbReference>
<sequence>RQMLETYSGIAPSDVLAHIKHAQQRAWAIAPFASVGALTWLNSYLRLHISYDTVLDRVRSGASILDCGCMIAPDLRELAYAGAPSVKMYGFDIQPGFFEIGYDFYKDLDNFEGHFFPADVLKDFSESQLASLTRRIDIIWCAKFIHLFDRANQPIMAAKLVSLLKPRPGSMFLGSQNGYPGGHDILIKEGNQRILPQSDRIFLGDAEHIKEIWAEVGEKTNTKWKVESRL</sequence>
<dbReference type="GO" id="GO:0016740">
    <property type="term" value="F:transferase activity"/>
    <property type="evidence" value="ECO:0007669"/>
    <property type="project" value="UniProtKB-KW"/>
</dbReference>